<comment type="caution">
    <text evidence="9">The sequence shown here is derived from an EMBL/GenBank/DDBJ whole genome shotgun (WGS) entry which is preliminary data.</text>
</comment>
<dbReference type="SUPFAM" id="SSF53474">
    <property type="entry name" value="alpha/beta-Hydrolases"/>
    <property type="match status" value="1"/>
</dbReference>
<evidence type="ECO:0000313" key="9">
    <source>
        <dbReference type="EMBL" id="KAF2733353.1"/>
    </source>
</evidence>
<evidence type="ECO:0000256" key="4">
    <source>
        <dbReference type="ARBA" id="ARBA00022729"/>
    </source>
</evidence>
<evidence type="ECO:0000256" key="1">
    <source>
        <dbReference type="ARBA" id="ARBA00006249"/>
    </source>
</evidence>
<keyword evidence="6" id="KW-0106">Calcium</keyword>
<dbReference type="Gene3D" id="3.40.50.1820">
    <property type="entry name" value="alpha/beta hydrolase"/>
    <property type="match status" value="2"/>
</dbReference>
<dbReference type="Proteomes" id="UP000799444">
    <property type="component" value="Unassembled WGS sequence"/>
</dbReference>
<dbReference type="PANTHER" id="PTHR33938:SF13">
    <property type="entry name" value="CARBOXYLIC ESTER HYDROLASE"/>
    <property type="match status" value="1"/>
</dbReference>
<name>A0A9P4QT28_9PLEO</name>
<sequence>MAYLHTPTIACTASSFPTPILDGVQILSLDANLVPNYTAQSPPFFNPNHGTISPVQLDFCNVTIIHTHPSRPASSPEDRVETQIWLPTKVRDNSREQAWNGRLQAVGGGGFIAGLYSYMLTAMDAAMAEGYATVATNAGIYATDINGGDADSWFLPNGPGKPDYFALENFAYRSIGEMGLLAKQVVKSYYGSEARYSYFSGCSNGGRQGYVLAQRYPDQYNGIAACAPALYTDEWVENYWAQQIMKDTNSYPWLCELNALSAAAVATCDLLDGVEDGILQEPDKCAFDPYSMLGESICCTDKGLGGTAKVSEAAVLIAQGTWTGNRTFLKDVHFRGETGGYDVKLDYAGSTTCSNITQSCMGGPDPLTLNLMRIFVQQDKSWDPRNITDAQLEAIRLKSLASLSDIGTNSHNLSAFKQSGGKMITYHGTSDPAVSYKTSRRFYDAATKNDGDLHDFYRLFLAPGLGHGVGGRGAYPHTTFRALVKWVEGGVVPGKLEATSEPDGEGRVINRILCAYPQVAVWDGVGSDDEFESWKCA</sequence>
<evidence type="ECO:0000313" key="10">
    <source>
        <dbReference type="Proteomes" id="UP000799444"/>
    </source>
</evidence>
<evidence type="ECO:0000256" key="8">
    <source>
        <dbReference type="RuleBase" id="RU361238"/>
    </source>
</evidence>
<keyword evidence="5 8" id="KW-0378">Hydrolase</keyword>
<proteinExistence type="inferred from homology"/>
<keyword evidence="4" id="KW-0732">Signal</keyword>
<dbReference type="InterPro" id="IPR029058">
    <property type="entry name" value="AB_hydrolase_fold"/>
</dbReference>
<evidence type="ECO:0000256" key="5">
    <source>
        <dbReference type="ARBA" id="ARBA00022801"/>
    </source>
</evidence>
<protein>
    <recommendedName>
        <fullName evidence="8">Carboxylic ester hydrolase</fullName>
        <ecNumber evidence="8">3.1.1.-</ecNumber>
    </recommendedName>
</protein>
<reference evidence="9" key="1">
    <citation type="journal article" date="2020" name="Stud. Mycol.">
        <title>101 Dothideomycetes genomes: a test case for predicting lifestyles and emergence of pathogens.</title>
        <authorList>
            <person name="Haridas S."/>
            <person name="Albert R."/>
            <person name="Binder M."/>
            <person name="Bloem J."/>
            <person name="Labutti K."/>
            <person name="Salamov A."/>
            <person name="Andreopoulos B."/>
            <person name="Baker S."/>
            <person name="Barry K."/>
            <person name="Bills G."/>
            <person name="Bluhm B."/>
            <person name="Cannon C."/>
            <person name="Castanera R."/>
            <person name="Culley D."/>
            <person name="Daum C."/>
            <person name="Ezra D."/>
            <person name="Gonzalez J."/>
            <person name="Henrissat B."/>
            <person name="Kuo A."/>
            <person name="Liang C."/>
            <person name="Lipzen A."/>
            <person name="Lutzoni F."/>
            <person name="Magnuson J."/>
            <person name="Mondo S."/>
            <person name="Nolan M."/>
            <person name="Ohm R."/>
            <person name="Pangilinan J."/>
            <person name="Park H.-J."/>
            <person name="Ramirez L."/>
            <person name="Alfaro M."/>
            <person name="Sun H."/>
            <person name="Tritt A."/>
            <person name="Yoshinaga Y."/>
            <person name="Zwiers L.-H."/>
            <person name="Turgeon B."/>
            <person name="Goodwin S."/>
            <person name="Spatafora J."/>
            <person name="Crous P."/>
            <person name="Grigoriev I."/>
        </authorList>
    </citation>
    <scope>NUCLEOTIDE SEQUENCE</scope>
    <source>
        <strain evidence="9">CBS 125425</strain>
    </source>
</reference>
<keyword evidence="7" id="KW-1015">Disulfide bond</keyword>
<comment type="similarity">
    <text evidence="1 8">Belongs to the tannase family.</text>
</comment>
<evidence type="ECO:0000256" key="2">
    <source>
        <dbReference type="ARBA" id="ARBA00022487"/>
    </source>
</evidence>
<evidence type="ECO:0000256" key="3">
    <source>
        <dbReference type="ARBA" id="ARBA00022723"/>
    </source>
</evidence>
<keyword evidence="10" id="KW-1185">Reference proteome</keyword>
<dbReference type="PANTHER" id="PTHR33938">
    <property type="entry name" value="FERULOYL ESTERASE B-RELATED"/>
    <property type="match status" value="1"/>
</dbReference>
<keyword evidence="2" id="KW-0719">Serine esterase</keyword>
<evidence type="ECO:0000256" key="7">
    <source>
        <dbReference type="ARBA" id="ARBA00023157"/>
    </source>
</evidence>
<dbReference type="InterPro" id="IPR011118">
    <property type="entry name" value="Tannase/feruloyl_esterase"/>
</dbReference>
<evidence type="ECO:0000256" key="6">
    <source>
        <dbReference type="ARBA" id="ARBA00022837"/>
    </source>
</evidence>
<dbReference type="GO" id="GO:0030600">
    <property type="term" value="F:feruloyl esterase activity"/>
    <property type="evidence" value="ECO:0007669"/>
    <property type="project" value="UniProtKB-ARBA"/>
</dbReference>
<dbReference type="AlphaFoldDB" id="A0A9P4QT28"/>
<dbReference type="EC" id="3.1.1.-" evidence="8"/>
<organism evidence="9 10">
    <name type="scientific">Polyplosphaeria fusca</name>
    <dbReference type="NCBI Taxonomy" id="682080"/>
    <lineage>
        <taxon>Eukaryota</taxon>
        <taxon>Fungi</taxon>
        <taxon>Dikarya</taxon>
        <taxon>Ascomycota</taxon>
        <taxon>Pezizomycotina</taxon>
        <taxon>Dothideomycetes</taxon>
        <taxon>Pleosporomycetidae</taxon>
        <taxon>Pleosporales</taxon>
        <taxon>Tetraplosphaeriaceae</taxon>
        <taxon>Polyplosphaeria</taxon>
    </lineage>
</organism>
<gene>
    <name evidence="9" type="ORF">EJ04DRAFT_273282</name>
</gene>
<dbReference type="EMBL" id="ML996162">
    <property type="protein sequence ID" value="KAF2733353.1"/>
    <property type="molecule type" value="Genomic_DNA"/>
</dbReference>
<dbReference type="Pfam" id="PF07519">
    <property type="entry name" value="Tannase"/>
    <property type="match status" value="1"/>
</dbReference>
<dbReference type="GO" id="GO:0046872">
    <property type="term" value="F:metal ion binding"/>
    <property type="evidence" value="ECO:0007669"/>
    <property type="project" value="UniProtKB-KW"/>
</dbReference>
<dbReference type="OrthoDB" id="3039123at2759"/>
<accession>A0A9P4QT28</accession>
<keyword evidence="3" id="KW-0479">Metal-binding</keyword>